<dbReference type="GO" id="GO:0016020">
    <property type="term" value="C:membrane"/>
    <property type="evidence" value="ECO:0007669"/>
    <property type="project" value="UniProtKB-SubCell"/>
</dbReference>
<dbReference type="AlphaFoldDB" id="A0A9J5YV02"/>
<dbReference type="GO" id="GO:0005506">
    <property type="term" value="F:iron ion binding"/>
    <property type="evidence" value="ECO:0007669"/>
    <property type="project" value="InterPro"/>
</dbReference>
<evidence type="ECO:0000256" key="6">
    <source>
        <dbReference type="ARBA" id="ARBA00022989"/>
    </source>
</evidence>
<evidence type="ECO:0000256" key="5">
    <source>
        <dbReference type="ARBA" id="ARBA00022723"/>
    </source>
</evidence>
<keyword evidence="6" id="KW-1133">Transmembrane helix</keyword>
<dbReference type="EMBL" id="JACXVP010000005">
    <property type="protein sequence ID" value="KAG5603615.1"/>
    <property type="molecule type" value="Genomic_DNA"/>
</dbReference>
<keyword evidence="7" id="KW-0560">Oxidoreductase</keyword>
<comment type="caution">
    <text evidence="11">The sequence shown here is derived from an EMBL/GenBank/DDBJ whole genome shotgun (WGS) entry which is preliminary data.</text>
</comment>
<dbReference type="InterPro" id="IPR036396">
    <property type="entry name" value="Cyt_P450_sf"/>
</dbReference>
<keyword evidence="3" id="KW-0349">Heme</keyword>
<evidence type="ECO:0000256" key="2">
    <source>
        <dbReference type="ARBA" id="ARBA00010617"/>
    </source>
</evidence>
<dbReference type="PANTHER" id="PTHR24282:SF20">
    <property type="entry name" value="CYTOCHROME P450 CYP749A22-LIKE"/>
    <property type="match status" value="1"/>
</dbReference>
<keyword evidence="12" id="KW-1185">Reference proteome</keyword>
<dbReference type="InterPro" id="IPR001128">
    <property type="entry name" value="Cyt_P450"/>
</dbReference>
<reference evidence="11 12" key="1">
    <citation type="submission" date="2020-09" db="EMBL/GenBank/DDBJ databases">
        <title>De no assembly of potato wild relative species, Solanum commersonii.</title>
        <authorList>
            <person name="Cho K."/>
        </authorList>
    </citation>
    <scope>NUCLEOTIDE SEQUENCE [LARGE SCALE GENOMIC DNA]</scope>
    <source>
        <strain evidence="11">LZ3.2</strain>
        <tissue evidence="11">Leaf</tissue>
    </source>
</reference>
<organism evidence="11 12">
    <name type="scientific">Solanum commersonii</name>
    <name type="common">Commerson's wild potato</name>
    <name type="synonym">Commerson's nightshade</name>
    <dbReference type="NCBI Taxonomy" id="4109"/>
    <lineage>
        <taxon>Eukaryota</taxon>
        <taxon>Viridiplantae</taxon>
        <taxon>Streptophyta</taxon>
        <taxon>Embryophyta</taxon>
        <taxon>Tracheophyta</taxon>
        <taxon>Spermatophyta</taxon>
        <taxon>Magnoliopsida</taxon>
        <taxon>eudicotyledons</taxon>
        <taxon>Gunneridae</taxon>
        <taxon>Pentapetalae</taxon>
        <taxon>asterids</taxon>
        <taxon>lamiids</taxon>
        <taxon>Solanales</taxon>
        <taxon>Solanaceae</taxon>
        <taxon>Solanoideae</taxon>
        <taxon>Solaneae</taxon>
        <taxon>Solanum</taxon>
    </lineage>
</organism>
<evidence type="ECO:0000313" key="12">
    <source>
        <dbReference type="Proteomes" id="UP000824120"/>
    </source>
</evidence>
<dbReference type="SUPFAM" id="SSF48264">
    <property type="entry name" value="Cytochrome P450"/>
    <property type="match status" value="1"/>
</dbReference>
<protein>
    <recommendedName>
        <fullName evidence="13">Cytochrome P450</fullName>
    </recommendedName>
</protein>
<evidence type="ECO:0000256" key="7">
    <source>
        <dbReference type="ARBA" id="ARBA00023002"/>
    </source>
</evidence>
<name>A0A9J5YV02_SOLCO</name>
<comment type="similarity">
    <text evidence="2">Belongs to the cytochrome P450 family.</text>
</comment>
<dbReference type="Pfam" id="PF00067">
    <property type="entry name" value="p450"/>
    <property type="match status" value="1"/>
</dbReference>
<keyword evidence="8" id="KW-0408">Iron</keyword>
<dbReference type="OrthoDB" id="1470350at2759"/>
<evidence type="ECO:0000256" key="9">
    <source>
        <dbReference type="ARBA" id="ARBA00023033"/>
    </source>
</evidence>
<dbReference type="Proteomes" id="UP000824120">
    <property type="component" value="Chromosome 5"/>
</dbReference>
<dbReference type="Gene3D" id="1.10.630.10">
    <property type="entry name" value="Cytochrome P450"/>
    <property type="match status" value="1"/>
</dbReference>
<comment type="subcellular location">
    <subcellularLocation>
        <location evidence="1">Membrane</location>
    </subcellularLocation>
</comment>
<dbReference type="PANTHER" id="PTHR24282">
    <property type="entry name" value="CYTOCHROME P450 FAMILY MEMBER"/>
    <property type="match status" value="1"/>
</dbReference>
<sequence length="279" mass="32235">MMIIILTSFLFISLLVILVRIVKKLLWTPFHVQFMMRSQGIQGPSYKFLHGNFKEIVEIKKESINKAMDHLSHDIFPRILPHIFSWKKLYGPNFLYWYGLQPELVMTEPELLKEILSNRNNNYPKMDLEGFTKKLFGDGVLTSIGEKWVKMRKLANHVFHGESLKSMIPVMIMSCETMLGVGRFMKIKKLKTAFGSSYSEGKNIFQMLMKLASLMSGNASKVRFPGIREEEKIGEDHNFGSDFLGKLLEAYQDNKISIEDIVDECKTFYFAGHETTTIL</sequence>
<evidence type="ECO:0000313" key="11">
    <source>
        <dbReference type="EMBL" id="KAG5603615.1"/>
    </source>
</evidence>
<proteinExistence type="inferred from homology"/>
<evidence type="ECO:0000256" key="4">
    <source>
        <dbReference type="ARBA" id="ARBA00022692"/>
    </source>
</evidence>
<dbReference type="GO" id="GO:0020037">
    <property type="term" value="F:heme binding"/>
    <property type="evidence" value="ECO:0007669"/>
    <property type="project" value="InterPro"/>
</dbReference>
<evidence type="ECO:0008006" key="13">
    <source>
        <dbReference type="Google" id="ProtNLM"/>
    </source>
</evidence>
<keyword evidence="4" id="KW-0812">Transmembrane</keyword>
<evidence type="ECO:0000256" key="3">
    <source>
        <dbReference type="ARBA" id="ARBA00022617"/>
    </source>
</evidence>
<dbReference type="InterPro" id="IPR050665">
    <property type="entry name" value="Cytochrome_P450_Monooxygen"/>
</dbReference>
<accession>A0A9J5YV02</accession>
<gene>
    <name evidence="11" type="ORF">H5410_025107</name>
</gene>
<keyword evidence="9" id="KW-0503">Monooxygenase</keyword>
<dbReference type="GO" id="GO:0004497">
    <property type="term" value="F:monooxygenase activity"/>
    <property type="evidence" value="ECO:0007669"/>
    <property type="project" value="UniProtKB-KW"/>
</dbReference>
<keyword evidence="10" id="KW-0472">Membrane</keyword>
<evidence type="ECO:0000256" key="10">
    <source>
        <dbReference type="ARBA" id="ARBA00023136"/>
    </source>
</evidence>
<keyword evidence="5" id="KW-0479">Metal-binding</keyword>
<evidence type="ECO:0000256" key="8">
    <source>
        <dbReference type="ARBA" id="ARBA00023004"/>
    </source>
</evidence>
<dbReference type="GO" id="GO:0016705">
    <property type="term" value="F:oxidoreductase activity, acting on paired donors, with incorporation or reduction of molecular oxygen"/>
    <property type="evidence" value="ECO:0007669"/>
    <property type="project" value="InterPro"/>
</dbReference>
<evidence type="ECO:0000256" key="1">
    <source>
        <dbReference type="ARBA" id="ARBA00004370"/>
    </source>
</evidence>